<dbReference type="InterPro" id="IPR051916">
    <property type="entry name" value="GPI-anchor_lipid_remodeler"/>
</dbReference>
<dbReference type="Proteomes" id="UP000094936">
    <property type="component" value="Unassembled WGS sequence"/>
</dbReference>
<dbReference type="InterPro" id="IPR005135">
    <property type="entry name" value="Endo/exonuclease/phosphatase"/>
</dbReference>
<dbReference type="GO" id="GO:0016020">
    <property type="term" value="C:membrane"/>
    <property type="evidence" value="ECO:0007669"/>
    <property type="project" value="GOC"/>
</dbReference>
<reference evidence="2 3" key="1">
    <citation type="submission" date="2016-05" db="EMBL/GenBank/DDBJ databases">
        <title>Genomic Taxonomy of the Vibrionaceae.</title>
        <authorList>
            <person name="Gomez-Gil B."/>
            <person name="Enciso-Ibarra J."/>
        </authorList>
    </citation>
    <scope>NUCLEOTIDE SEQUENCE [LARGE SCALE GENOMIC DNA]</scope>
    <source>
        <strain evidence="2 3">CAIM 1920</strain>
    </source>
</reference>
<organism evidence="2 3">
    <name type="scientific">Veronia pacifica</name>
    <dbReference type="NCBI Taxonomy" id="1080227"/>
    <lineage>
        <taxon>Bacteria</taxon>
        <taxon>Pseudomonadati</taxon>
        <taxon>Pseudomonadota</taxon>
        <taxon>Gammaproteobacteria</taxon>
        <taxon>Vibrionales</taxon>
        <taxon>Vibrionaceae</taxon>
        <taxon>Veronia</taxon>
    </lineage>
</organism>
<feature type="domain" description="Endonuclease/exonuclease/phosphatase" evidence="1">
    <location>
        <begin position="52"/>
        <end position="335"/>
    </location>
</feature>
<accession>A0A1C3EML3</accession>
<protein>
    <submittedName>
        <fullName evidence="2">Endonuclease/exonuclease/phosphatase</fullName>
    </submittedName>
</protein>
<dbReference type="GO" id="GO:0006506">
    <property type="term" value="P:GPI anchor biosynthetic process"/>
    <property type="evidence" value="ECO:0007669"/>
    <property type="project" value="TreeGrafter"/>
</dbReference>
<keyword evidence="2" id="KW-0540">Nuclease</keyword>
<comment type="caution">
    <text evidence="2">The sequence shown here is derived from an EMBL/GenBank/DDBJ whole genome shotgun (WGS) entry which is preliminary data.</text>
</comment>
<dbReference type="STRING" id="1080227.A8L45_05770"/>
<gene>
    <name evidence="2" type="ORF">A8L45_05770</name>
</gene>
<dbReference type="RefSeq" id="WP_068900156.1">
    <property type="nucleotide sequence ID" value="NZ_JBHUIF010000015.1"/>
</dbReference>
<proteinExistence type="predicted"/>
<dbReference type="Gene3D" id="3.60.10.10">
    <property type="entry name" value="Endonuclease/exonuclease/phosphatase"/>
    <property type="match status" value="1"/>
</dbReference>
<dbReference type="InterPro" id="IPR036691">
    <property type="entry name" value="Endo/exonu/phosph_ase_sf"/>
</dbReference>
<sequence length="346" mass="39640">MFATNKSSFAHSAFCLKVATVNLFNFVEPPSAFYSFDNIYTQHEWQKKLNWLNRYIGNYHPDVIAFQEVFSAKALRAQLEHLGYTFFAVIDEPTQTDEYIFRDPVVALASRYPILCAEPVLPDVSLAQKTGVTEEFSFSRTPLFATLELPALGETDFYVVHLKSKRPKEFALPSDNKQTLHDTMIDEMTGFWASAIQRGTEASQLMANVLRRRSHTNNPVVLLGDFNDELSSEVLHPFHLGGIRNITDDMADMPLSHYQLHDCWDLYVKTQDNIDFERPPTHYHGGRGSVLDYILLSNEFDHSDPERLVEVAEYHCEDKHLVNPHFDQDSHSSDHALVSVTLSLRR</sequence>
<dbReference type="SUPFAM" id="SSF56219">
    <property type="entry name" value="DNase I-like"/>
    <property type="match status" value="1"/>
</dbReference>
<evidence type="ECO:0000259" key="1">
    <source>
        <dbReference type="Pfam" id="PF03372"/>
    </source>
</evidence>
<dbReference type="OrthoDB" id="833328at2"/>
<dbReference type="PANTHER" id="PTHR14859">
    <property type="entry name" value="CALCOFLUOR WHITE HYPERSENSITIVE PROTEIN PRECURSOR"/>
    <property type="match status" value="1"/>
</dbReference>
<dbReference type="AlphaFoldDB" id="A0A1C3EML3"/>
<dbReference type="GO" id="GO:0004519">
    <property type="term" value="F:endonuclease activity"/>
    <property type="evidence" value="ECO:0007669"/>
    <property type="project" value="UniProtKB-KW"/>
</dbReference>
<evidence type="ECO:0000313" key="2">
    <source>
        <dbReference type="EMBL" id="ODA34478.1"/>
    </source>
</evidence>
<dbReference type="PANTHER" id="PTHR14859:SF15">
    <property type="entry name" value="ENDONUCLEASE_EXONUCLEASE_PHOSPHATASE DOMAIN-CONTAINING PROTEIN"/>
    <property type="match status" value="1"/>
</dbReference>
<dbReference type="GO" id="GO:0004527">
    <property type="term" value="F:exonuclease activity"/>
    <property type="evidence" value="ECO:0007669"/>
    <property type="project" value="UniProtKB-KW"/>
</dbReference>
<keyword evidence="2" id="KW-0255">Endonuclease</keyword>
<name>A0A1C3EML3_9GAMM</name>
<evidence type="ECO:0000313" key="3">
    <source>
        <dbReference type="Proteomes" id="UP000094936"/>
    </source>
</evidence>
<keyword evidence="2" id="KW-0378">Hydrolase</keyword>
<keyword evidence="2" id="KW-0269">Exonuclease</keyword>
<keyword evidence="3" id="KW-1185">Reference proteome</keyword>
<dbReference type="Pfam" id="PF03372">
    <property type="entry name" value="Exo_endo_phos"/>
    <property type="match status" value="1"/>
</dbReference>
<dbReference type="EMBL" id="LYBM01000007">
    <property type="protein sequence ID" value="ODA34478.1"/>
    <property type="molecule type" value="Genomic_DNA"/>
</dbReference>